<reference evidence="7 8" key="1">
    <citation type="submission" date="2016-06" db="EMBL/GenBank/DDBJ databases">
        <title>Evolution of pathogenesis and genome organization in the Tremellales.</title>
        <authorList>
            <person name="Cuomo C."/>
            <person name="Litvintseva A."/>
            <person name="Heitman J."/>
            <person name="Chen Y."/>
            <person name="Sun S."/>
            <person name="Springer D."/>
            <person name="Dromer F."/>
            <person name="Young S."/>
            <person name="Zeng Q."/>
            <person name="Chapman S."/>
            <person name="Gujja S."/>
            <person name="Saif S."/>
            <person name="Birren B."/>
        </authorList>
    </citation>
    <scope>NUCLEOTIDE SEQUENCE [LARGE SCALE GENOMIC DNA]</scope>
    <source>
        <strain evidence="7 8">ATCC 28783</strain>
    </source>
</reference>
<feature type="compositionally biased region" description="Basic and acidic residues" evidence="3">
    <location>
        <begin position="220"/>
        <end position="242"/>
    </location>
</feature>
<dbReference type="PANTHER" id="PTHR21680:SF0">
    <property type="entry name" value="COILED-COIL DOMAIN-CONTAINING PROTEIN 124"/>
    <property type="match status" value="1"/>
</dbReference>
<feature type="region of interest" description="Disordered" evidence="3">
    <location>
        <begin position="220"/>
        <end position="253"/>
    </location>
</feature>
<dbReference type="Pfam" id="PF06244">
    <property type="entry name" value="Ccdc124"/>
    <property type="match status" value="1"/>
</dbReference>
<evidence type="ECO:0000256" key="1">
    <source>
        <dbReference type="ARBA" id="ARBA00008296"/>
    </source>
</evidence>
<dbReference type="EMBL" id="SDIL01000004">
    <property type="protein sequence ID" value="RXK41958.1"/>
    <property type="molecule type" value="Genomic_DNA"/>
</dbReference>
<protein>
    <recommendedName>
        <fullName evidence="9">BCAS3 domain-containing protein</fullName>
    </recommendedName>
</protein>
<feature type="domain" description="Coiled-coil" evidence="4">
    <location>
        <begin position="1557"/>
        <end position="1647"/>
    </location>
</feature>
<feature type="compositionally biased region" description="Basic and acidic residues" evidence="3">
    <location>
        <begin position="1449"/>
        <end position="1474"/>
    </location>
</feature>
<organism evidence="7 8">
    <name type="scientific">Tremella mesenterica</name>
    <name type="common">Jelly fungus</name>
    <dbReference type="NCBI Taxonomy" id="5217"/>
    <lineage>
        <taxon>Eukaryota</taxon>
        <taxon>Fungi</taxon>
        <taxon>Dikarya</taxon>
        <taxon>Basidiomycota</taxon>
        <taxon>Agaricomycotina</taxon>
        <taxon>Tremellomycetes</taxon>
        <taxon>Tremellales</taxon>
        <taxon>Tremellaceae</taxon>
        <taxon>Tremella</taxon>
    </lineage>
</organism>
<feature type="region of interest" description="Disordered" evidence="3">
    <location>
        <begin position="52"/>
        <end position="185"/>
    </location>
</feature>
<dbReference type="InterPro" id="IPR054413">
    <property type="entry name" value="LSO1/2"/>
</dbReference>
<evidence type="ECO:0008006" key="9">
    <source>
        <dbReference type="Google" id="ProtNLM"/>
    </source>
</evidence>
<feature type="compositionally biased region" description="Low complexity" evidence="3">
    <location>
        <begin position="1502"/>
        <end position="1521"/>
    </location>
</feature>
<accession>A0A4Q1BV75</accession>
<feature type="compositionally biased region" description="Low complexity" evidence="3">
    <location>
        <begin position="55"/>
        <end position="78"/>
    </location>
</feature>
<evidence type="ECO:0000256" key="3">
    <source>
        <dbReference type="SAM" id="MobiDB-lite"/>
    </source>
</evidence>
<dbReference type="InParanoid" id="A0A4Q1BV75"/>
<evidence type="ECO:0000313" key="8">
    <source>
        <dbReference type="Proteomes" id="UP000289152"/>
    </source>
</evidence>
<dbReference type="VEuPathDB" id="FungiDB:TREMEDRAFT_68480"/>
<feature type="region of interest" description="Disordered" evidence="3">
    <location>
        <begin position="1"/>
        <end position="39"/>
    </location>
</feature>
<feature type="region of interest" description="Disordered" evidence="3">
    <location>
        <begin position="1391"/>
        <end position="1417"/>
    </location>
</feature>
<keyword evidence="2" id="KW-0175">Coiled coil</keyword>
<dbReference type="OrthoDB" id="25778at2759"/>
<dbReference type="InterPro" id="IPR054414">
    <property type="entry name" value="Ccdc124/Oxs1_C"/>
</dbReference>
<feature type="domain" description="LSO1/LSO2" evidence="6">
    <location>
        <begin position="1453"/>
        <end position="1507"/>
    </location>
</feature>
<feature type="region of interest" description="Disordered" evidence="3">
    <location>
        <begin position="454"/>
        <end position="514"/>
    </location>
</feature>
<dbReference type="PANTHER" id="PTHR21680">
    <property type="entry name" value="COILED-COIL DOMAIN-CONTAINING PROTEIN 124"/>
    <property type="match status" value="1"/>
</dbReference>
<feature type="compositionally biased region" description="Polar residues" evidence="3">
    <location>
        <begin position="1400"/>
        <end position="1413"/>
    </location>
</feature>
<dbReference type="STRING" id="5217.A0A4Q1BV75"/>
<dbReference type="Proteomes" id="UP000289152">
    <property type="component" value="Unassembled WGS sequence"/>
</dbReference>
<evidence type="ECO:0000313" key="7">
    <source>
        <dbReference type="EMBL" id="RXK41958.1"/>
    </source>
</evidence>
<feature type="compositionally biased region" description="Pro residues" evidence="3">
    <location>
        <begin position="159"/>
        <end position="169"/>
    </location>
</feature>
<dbReference type="Pfam" id="PF21034">
    <property type="entry name" value="BCAS3_WD40"/>
    <property type="match status" value="1"/>
</dbReference>
<feature type="compositionally biased region" description="Pro residues" evidence="3">
    <location>
        <begin position="21"/>
        <end position="33"/>
    </location>
</feature>
<gene>
    <name evidence="7" type="ORF">M231_00679</name>
</gene>
<evidence type="ECO:0000256" key="2">
    <source>
        <dbReference type="ARBA" id="ARBA00023054"/>
    </source>
</evidence>
<sequence>MSSFTPWKVPSFLRRSSRSPSPTPTTTPTPTPSDPRVLRSQNSLDTLDTLVGKPATASSSTLSVATSHASSSLTLLSDEPADRPPPASSPSDDLAEYLASFHQTPGKPETVVSKANDEPTVAAIPGADAAGTETNRKFSATVGQGTKLPPNDGDDESKPPPVGVTPPTRPISSASGQHASLRDEVSDSVTTRLVEWFKFIYMEIPGLREALLIDNGSVDDRSKEGVSDQDGAVKDGSVKDGPAEDGSVVDAPVLEDKSMKGMSVVGVLEKTASEKEVSMEDQKLIDTLISSMNGMSVEGVLEKKASEEEVSMEDQKLIDALMRVAVLLSCHFHSATPIGLTHGKDAEAASECANDHDGLDKYYEVKRALNQSYATIQSFLELTRKSFVPDMDSNIFDVTWAATSKNGPGPTGGAVTVPLDYRTAQEQLQLTAAWLESHVLPAIDRLLRKMWRSAGSNSRGRTSDRSKVRGGVGGLDVPTMLAKDSSDHVDSNVKQKHLRPTSSALPRSPKTEAGNKYRQAIAVDVDEGGPSLLSPLLSRFSLNGIPSFKSFIPSSPSVDHSSQAEAKDRDQVSWQTIDLGDGAGPNTVLVTSSKENALQLWKVQLSRLPTDEHVKETFPPPEEVCCIRKIGYDHTTQYSSLSGPFEHKTSNKEKILQASILSRQPGDPPNTPPLAALLTSTEIRRNAHGHHYIALVIIDLKNGVAIKRIHVGIGASASFTASTRAIVVALSHPTPKIYCIHPSSFRLLCLPITYLPVSPTTCLPIFALSGRLLSITTSEPPQSLGVDQLGSVVSLSSVQSPQTLVSPRPQLKRVPRSGQRDYLSSAVEIGGGVARGVWAGLRAGAKAANQARNNRLARSAPEGSSGGLADQDEDQCDERKSLGDSSLFDDLTTTSNGRTESQWIKVFDLGPRQDLPSSLGDSSGSSNLPILLVPVLVAHFCLPPSRSSLPTLYSAIDSQRLYKQHLSISYLSFSKCGTKLLAAQDDGRACHVFGIRPAGAKKLDMPGECKGLAWHLYELRRGNTAATVINVEWSRDGRWVGVATGRGTIHIFPMNPDGGMPSVSTHVPLKVINSTQLPSLSTVVTPYARLRSPYLAEDTRAEISADNSSLMNTHFAFMTSRADPLLKGHTIVDTYISRIGAGQIELARLDIHAAVSSLTDTPSTKETPMGRVSGLTEMMRSRARLVAPPELHVTSSVKARWLLPDNMEGSSSVFLSSSISSRQTPSVNLAHAEIQTHSVHPHVLPSSIYLWRQVDFFSARAIDEYSPLSIMDIEARTRRLIFRFEVEARPGSPEEYPFTEPLSTALHSALEATPDPQLPRLPNGYPARPAWRAASIPIRQVAQGLGEGVHRVTQEYKRQNHKRIKRRVSEAQANKLSFEEDTIFPPAPEHLEEGVEDASPPSSDLPATNTGSSVDEEWGGWEDEYMRAVEDDGGPDDLVLGLLDEEEEERKRLEKKKAEEQRAKDAKEAEEWKSGAKGLSKGEVAAAKAAEQARKKAEKEALIAAEEASISSKTKSAPKAGSSKKKPASDTLKATGTGLAGFSVADPLGLRKKGVEEEQVTELSATGIEDMLEALEVVNAKTDKDAMGAKAGLIERHPERRFKAAFNEYLDRELPKLKEEHPGLRQNQMRDMLFKQFQKAPENPFNQAQVAYNANKEEKVGALQNIMDAREAKYKVDS</sequence>
<proteinExistence type="inferred from homology"/>
<dbReference type="GO" id="GO:0005634">
    <property type="term" value="C:nucleus"/>
    <property type="evidence" value="ECO:0007669"/>
    <property type="project" value="TreeGrafter"/>
</dbReference>
<comment type="caution">
    <text evidence="7">The sequence shown here is derived from an EMBL/GenBank/DDBJ whole genome shotgun (WGS) entry which is preliminary data.</text>
</comment>
<dbReference type="GO" id="GO:0003713">
    <property type="term" value="F:transcription coactivator activity"/>
    <property type="evidence" value="ECO:0007669"/>
    <property type="project" value="TreeGrafter"/>
</dbReference>
<feature type="region of interest" description="Disordered" evidence="3">
    <location>
        <begin position="850"/>
        <end position="895"/>
    </location>
</feature>
<feature type="region of interest" description="Disordered" evidence="3">
    <location>
        <begin position="1448"/>
        <end position="1553"/>
    </location>
</feature>
<feature type="compositionally biased region" description="Basic and acidic residues" evidence="3">
    <location>
        <begin position="484"/>
        <end position="493"/>
    </location>
</feature>
<evidence type="ECO:0000259" key="5">
    <source>
        <dbReference type="Pfam" id="PF21034"/>
    </source>
</evidence>
<evidence type="ECO:0000259" key="6">
    <source>
        <dbReference type="Pfam" id="PF22048"/>
    </source>
</evidence>
<dbReference type="Pfam" id="PF22048">
    <property type="entry name" value="LSO1_2-like"/>
    <property type="match status" value="1"/>
</dbReference>
<name>A0A4Q1BV75_TREME</name>
<evidence type="ECO:0000259" key="4">
    <source>
        <dbReference type="Pfam" id="PF06244"/>
    </source>
</evidence>
<comment type="similarity">
    <text evidence="1">Belongs to the CCDC124 family.</text>
</comment>
<keyword evidence="8" id="KW-1185">Reference proteome</keyword>
<dbReference type="InterPro" id="IPR010422">
    <property type="entry name" value="Ccdc124/Oxs1"/>
</dbReference>
<feature type="compositionally biased region" description="Low complexity" evidence="3">
    <location>
        <begin position="850"/>
        <end position="860"/>
    </location>
</feature>
<feature type="compositionally biased region" description="Basic and acidic residues" evidence="3">
    <location>
        <begin position="1491"/>
        <end position="1501"/>
    </location>
</feature>
<feature type="domain" description="BCAS3 WD40" evidence="5">
    <location>
        <begin position="969"/>
        <end position="1074"/>
    </location>
</feature>
<dbReference type="InterPro" id="IPR048382">
    <property type="entry name" value="BCAS3_WD40"/>
</dbReference>
<dbReference type="SUPFAM" id="SSF82171">
    <property type="entry name" value="DPP6 N-terminal domain-like"/>
    <property type="match status" value="1"/>
</dbReference>
<dbReference type="GO" id="GO:0006366">
    <property type="term" value="P:transcription by RNA polymerase II"/>
    <property type="evidence" value="ECO:0007669"/>
    <property type="project" value="TreeGrafter"/>
</dbReference>